<evidence type="ECO:0000313" key="3">
    <source>
        <dbReference type="Proteomes" id="UP000271098"/>
    </source>
</evidence>
<reference evidence="4" key="1">
    <citation type="submission" date="2016-06" db="UniProtKB">
        <authorList>
            <consortium name="WormBaseParasite"/>
        </authorList>
    </citation>
    <scope>IDENTIFICATION</scope>
</reference>
<dbReference type="InterPro" id="IPR038870">
    <property type="entry name" value="UBAP1"/>
</dbReference>
<dbReference type="GO" id="GO:0043130">
    <property type="term" value="F:ubiquitin binding"/>
    <property type="evidence" value="ECO:0007669"/>
    <property type="project" value="InterPro"/>
</dbReference>
<proteinExistence type="predicted"/>
<feature type="region of interest" description="Disordered" evidence="1">
    <location>
        <begin position="165"/>
        <end position="188"/>
    </location>
</feature>
<evidence type="ECO:0000313" key="2">
    <source>
        <dbReference type="EMBL" id="VDN23098.1"/>
    </source>
</evidence>
<evidence type="ECO:0000313" key="4">
    <source>
        <dbReference type="WBParaSite" id="GPUH_0001385401-mRNA-1"/>
    </source>
</evidence>
<protein>
    <submittedName>
        <fullName evidence="4">UMA domain-containing protein</fullName>
    </submittedName>
</protein>
<sequence>MALLASIFLHDYIADVYMDISHEFFPLPTVVLPDVVLKRPTIPEYSFESEKKAIAEYAKNRAALTSKLELRPPAEVVKKVENNVDLTKRPPNVAAQAHMYRFHSCGILEPSRVVATTSKQQQSTKPVKPAMNIFEEFEAKPNLFDLLELRTIDDKAALEQILANPVPPPPPPAQPLSASGSSTQSFTTVPATASNTSVGLKALNMPRADDVLNMYNLQTALESHSNNNSYGFGIPGASSSLQNL</sequence>
<evidence type="ECO:0000256" key="1">
    <source>
        <dbReference type="SAM" id="MobiDB-lite"/>
    </source>
</evidence>
<reference evidence="2 3" key="2">
    <citation type="submission" date="2018-11" db="EMBL/GenBank/DDBJ databases">
        <authorList>
            <consortium name="Pathogen Informatics"/>
        </authorList>
    </citation>
    <scope>NUCLEOTIDE SEQUENCE [LARGE SCALE GENOMIC DNA]</scope>
</reference>
<dbReference type="PANTHER" id="PTHR15960">
    <property type="entry name" value="LD44032P"/>
    <property type="match status" value="1"/>
</dbReference>
<gene>
    <name evidence="2" type="ORF">GPUH_LOCUS13839</name>
</gene>
<dbReference type="GO" id="GO:0000813">
    <property type="term" value="C:ESCRT I complex"/>
    <property type="evidence" value="ECO:0007669"/>
    <property type="project" value="InterPro"/>
</dbReference>
<dbReference type="GO" id="GO:0043162">
    <property type="term" value="P:ubiquitin-dependent protein catabolic process via the multivesicular body sorting pathway"/>
    <property type="evidence" value="ECO:0007669"/>
    <property type="project" value="InterPro"/>
</dbReference>
<feature type="compositionally biased region" description="Polar residues" evidence="1">
    <location>
        <begin position="176"/>
        <end position="188"/>
    </location>
</feature>
<dbReference type="PANTHER" id="PTHR15960:SF5">
    <property type="entry name" value="LD44032P"/>
    <property type="match status" value="1"/>
</dbReference>
<dbReference type="Proteomes" id="UP000271098">
    <property type="component" value="Unassembled WGS sequence"/>
</dbReference>
<feature type="compositionally biased region" description="Pro residues" evidence="1">
    <location>
        <begin position="165"/>
        <end position="174"/>
    </location>
</feature>
<dbReference type="WBParaSite" id="GPUH_0001385401-mRNA-1">
    <property type="protein sequence ID" value="GPUH_0001385401-mRNA-1"/>
    <property type="gene ID" value="GPUH_0001385401"/>
</dbReference>
<accession>A0A183DYP8</accession>
<dbReference type="EMBL" id="UYRT01080622">
    <property type="protein sequence ID" value="VDN23098.1"/>
    <property type="molecule type" value="Genomic_DNA"/>
</dbReference>
<organism evidence="4">
    <name type="scientific">Gongylonema pulchrum</name>
    <dbReference type="NCBI Taxonomy" id="637853"/>
    <lineage>
        <taxon>Eukaryota</taxon>
        <taxon>Metazoa</taxon>
        <taxon>Ecdysozoa</taxon>
        <taxon>Nematoda</taxon>
        <taxon>Chromadorea</taxon>
        <taxon>Rhabditida</taxon>
        <taxon>Spirurina</taxon>
        <taxon>Spiruromorpha</taxon>
        <taxon>Spiruroidea</taxon>
        <taxon>Gongylonematidae</taxon>
        <taxon>Gongylonema</taxon>
    </lineage>
</organism>
<dbReference type="AlphaFoldDB" id="A0A183DYP8"/>
<dbReference type="OrthoDB" id="5842433at2759"/>
<name>A0A183DYP8_9BILA</name>
<keyword evidence="3" id="KW-1185">Reference proteome</keyword>